<protein>
    <submittedName>
        <fullName evidence="7">TlpA family protein disulfide reductase</fullName>
    </submittedName>
</protein>
<dbReference type="PANTHER" id="PTHR42852">
    <property type="entry name" value="THIOL:DISULFIDE INTERCHANGE PROTEIN DSBE"/>
    <property type="match status" value="1"/>
</dbReference>
<name>A0A7G5EMN5_9BURK</name>
<sequence length="194" mass="20998">MPTPERAPVDAAQPLAQQPAATSRRRLLTGGVAAAALAAGAGWAWWRHRLAEPNGPAMEGLWSQAFAAPGGQSELRMQAFQGKPLLLNFWATWCPPCVEELPMLNQFYQAQREKGWQVVGLAVDQDAAVQRFLQRMPLAFPVGIAGLSGTQLTRDLGNSAGGLPFTVVFGRQGEVQHRKMGQLLASDLQNWASL</sequence>
<evidence type="ECO:0000256" key="5">
    <source>
        <dbReference type="SAM" id="Phobius"/>
    </source>
</evidence>
<evidence type="ECO:0000256" key="3">
    <source>
        <dbReference type="ARBA" id="ARBA00023284"/>
    </source>
</evidence>
<keyword evidence="3" id="KW-0676">Redox-active center</keyword>
<keyword evidence="8" id="KW-1185">Reference proteome</keyword>
<dbReference type="InterPro" id="IPR036249">
    <property type="entry name" value="Thioredoxin-like_sf"/>
</dbReference>
<dbReference type="PROSITE" id="PS51352">
    <property type="entry name" value="THIOREDOXIN_2"/>
    <property type="match status" value="1"/>
</dbReference>
<dbReference type="GO" id="GO:0015036">
    <property type="term" value="F:disulfide oxidoreductase activity"/>
    <property type="evidence" value="ECO:0007669"/>
    <property type="project" value="UniProtKB-ARBA"/>
</dbReference>
<dbReference type="EMBL" id="CP058554">
    <property type="protein sequence ID" value="QMV75260.1"/>
    <property type="molecule type" value="Genomic_DNA"/>
</dbReference>
<comment type="subcellular location">
    <subcellularLocation>
        <location evidence="1">Cell envelope</location>
    </subcellularLocation>
</comment>
<dbReference type="GO" id="GO:0030313">
    <property type="term" value="C:cell envelope"/>
    <property type="evidence" value="ECO:0007669"/>
    <property type="project" value="UniProtKB-SubCell"/>
</dbReference>
<keyword evidence="5" id="KW-1133">Transmembrane helix</keyword>
<evidence type="ECO:0000256" key="4">
    <source>
        <dbReference type="SAM" id="MobiDB-lite"/>
    </source>
</evidence>
<dbReference type="PANTHER" id="PTHR42852:SF13">
    <property type="entry name" value="PROTEIN DIPZ"/>
    <property type="match status" value="1"/>
</dbReference>
<organism evidence="7 8">
    <name type="scientific">Comamonas piscis</name>
    <dbReference type="NCBI Taxonomy" id="1562974"/>
    <lineage>
        <taxon>Bacteria</taxon>
        <taxon>Pseudomonadati</taxon>
        <taxon>Pseudomonadota</taxon>
        <taxon>Betaproteobacteria</taxon>
        <taxon>Burkholderiales</taxon>
        <taxon>Comamonadaceae</taxon>
        <taxon>Comamonas</taxon>
    </lineage>
</organism>
<dbReference type="Pfam" id="PF08534">
    <property type="entry name" value="Redoxin"/>
    <property type="match status" value="1"/>
</dbReference>
<dbReference type="AlphaFoldDB" id="A0A7G5EMN5"/>
<keyword evidence="5" id="KW-0472">Membrane</keyword>
<evidence type="ECO:0000313" key="8">
    <source>
        <dbReference type="Proteomes" id="UP000515240"/>
    </source>
</evidence>
<accession>A0A7G5EMN5</accession>
<dbReference type="InterPro" id="IPR017937">
    <property type="entry name" value="Thioredoxin_CS"/>
</dbReference>
<dbReference type="CDD" id="cd02966">
    <property type="entry name" value="TlpA_like_family"/>
    <property type="match status" value="1"/>
</dbReference>
<dbReference type="InterPro" id="IPR006311">
    <property type="entry name" value="TAT_signal"/>
</dbReference>
<feature type="transmembrane region" description="Helical" evidence="5">
    <location>
        <begin position="27"/>
        <end position="46"/>
    </location>
</feature>
<dbReference type="InterPro" id="IPR050553">
    <property type="entry name" value="Thioredoxin_ResA/DsbE_sf"/>
</dbReference>
<dbReference type="Proteomes" id="UP000515240">
    <property type="component" value="Chromosome"/>
</dbReference>
<keyword evidence="5" id="KW-0812">Transmembrane</keyword>
<evidence type="ECO:0000256" key="1">
    <source>
        <dbReference type="ARBA" id="ARBA00004196"/>
    </source>
</evidence>
<dbReference type="SUPFAM" id="SSF52833">
    <property type="entry name" value="Thioredoxin-like"/>
    <property type="match status" value="1"/>
</dbReference>
<evidence type="ECO:0000256" key="2">
    <source>
        <dbReference type="ARBA" id="ARBA00022748"/>
    </source>
</evidence>
<dbReference type="GO" id="GO:0017004">
    <property type="term" value="P:cytochrome complex assembly"/>
    <property type="evidence" value="ECO:0007669"/>
    <property type="project" value="UniProtKB-KW"/>
</dbReference>
<feature type="compositionally biased region" description="Low complexity" evidence="4">
    <location>
        <begin position="9"/>
        <end position="20"/>
    </location>
</feature>
<feature type="domain" description="Thioredoxin" evidence="6">
    <location>
        <begin position="57"/>
        <end position="194"/>
    </location>
</feature>
<dbReference type="Gene3D" id="3.40.30.10">
    <property type="entry name" value="Glutaredoxin"/>
    <property type="match status" value="1"/>
</dbReference>
<evidence type="ECO:0000313" key="7">
    <source>
        <dbReference type="EMBL" id="QMV75260.1"/>
    </source>
</evidence>
<gene>
    <name evidence="7" type="ORF">HS961_21750</name>
</gene>
<dbReference type="PROSITE" id="PS51318">
    <property type="entry name" value="TAT"/>
    <property type="match status" value="1"/>
</dbReference>
<dbReference type="InterPro" id="IPR013740">
    <property type="entry name" value="Redoxin"/>
</dbReference>
<keyword evidence="2" id="KW-0201">Cytochrome c-type biogenesis</keyword>
<dbReference type="PROSITE" id="PS00194">
    <property type="entry name" value="THIOREDOXIN_1"/>
    <property type="match status" value="1"/>
</dbReference>
<reference evidence="7 8" key="1">
    <citation type="journal article" date="2020" name="G3 (Bethesda)">
        <title>CeMbio - The Caenorhabditis elegans Microbiome Resource.</title>
        <authorList>
            <person name="Dirksen P."/>
            <person name="Assie A."/>
            <person name="Zimmermann J."/>
            <person name="Zhang F."/>
            <person name="Tietje A.M."/>
            <person name="Marsh S.A."/>
            <person name="Felix M.A."/>
            <person name="Shapira M."/>
            <person name="Kaleta C."/>
            <person name="Schulenburg H."/>
            <person name="Samuel B."/>
        </authorList>
    </citation>
    <scope>NUCLEOTIDE SEQUENCE [LARGE SCALE GENOMIC DNA]</scope>
    <source>
        <strain evidence="7 8">BIGb0172</strain>
    </source>
</reference>
<dbReference type="InterPro" id="IPR013766">
    <property type="entry name" value="Thioredoxin_domain"/>
</dbReference>
<dbReference type="KEGG" id="cpis:HS961_21750"/>
<feature type="region of interest" description="Disordered" evidence="4">
    <location>
        <begin position="1"/>
        <end position="20"/>
    </location>
</feature>
<evidence type="ECO:0000259" key="6">
    <source>
        <dbReference type="PROSITE" id="PS51352"/>
    </source>
</evidence>
<proteinExistence type="predicted"/>